<gene>
    <name evidence="2" type="ORF">MMIC_P0820</name>
</gene>
<dbReference type="EMBL" id="BDFD01000005">
    <property type="protein sequence ID" value="GAV19862.1"/>
    <property type="molecule type" value="Genomic_DNA"/>
</dbReference>
<dbReference type="InterPro" id="IPR029052">
    <property type="entry name" value="Metallo-depent_PP-like"/>
</dbReference>
<accession>A0A1L8CLS5</accession>
<dbReference type="AlphaFoldDB" id="A0A1L8CLS5"/>
<dbReference type="InterPro" id="IPR050126">
    <property type="entry name" value="Ap4A_hydrolase"/>
</dbReference>
<dbReference type="PANTHER" id="PTHR42850:SF2">
    <property type="entry name" value="BLL5683 PROTEIN"/>
    <property type="match status" value="1"/>
</dbReference>
<dbReference type="RefSeq" id="WP_072659191.1">
    <property type="nucleotide sequence ID" value="NZ_BDFD01000005.1"/>
</dbReference>
<dbReference type="CDD" id="cd00838">
    <property type="entry name" value="MPP_superfamily"/>
    <property type="match status" value="1"/>
</dbReference>
<dbReference type="InterPro" id="IPR004843">
    <property type="entry name" value="Calcineurin-like_PHP"/>
</dbReference>
<dbReference type="OrthoDB" id="9813918at2"/>
<feature type="domain" description="Calcineurin-like phosphoesterase" evidence="1">
    <location>
        <begin position="262"/>
        <end position="415"/>
    </location>
</feature>
<dbReference type="GO" id="GO:0016791">
    <property type="term" value="F:phosphatase activity"/>
    <property type="evidence" value="ECO:0007669"/>
    <property type="project" value="TreeGrafter"/>
</dbReference>
<dbReference type="PANTHER" id="PTHR42850">
    <property type="entry name" value="METALLOPHOSPHOESTERASE"/>
    <property type="match status" value="1"/>
</dbReference>
<reference evidence="2 3" key="1">
    <citation type="journal article" date="2017" name="Arch. Microbiol.">
        <title>Mariprofundus micogutta sp. nov., a novel iron-oxidizing zetaproteobacterium isolated from a deep-sea hydrothermal field at the Bayonnaise knoll of the Izu-Ogasawara arc, and a description of Mariprofundales ord. nov. and Zetaproteobacteria classis nov.</title>
        <authorList>
            <person name="Makita H."/>
            <person name="Tanaka E."/>
            <person name="Mitsunobu S."/>
            <person name="Miyazaki M."/>
            <person name="Nunoura T."/>
            <person name="Uematsu K."/>
            <person name="Takaki Y."/>
            <person name="Nishi S."/>
            <person name="Shimamura S."/>
            <person name="Takai K."/>
        </authorList>
    </citation>
    <scope>NUCLEOTIDE SEQUENCE [LARGE SCALE GENOMIC DNA]</scope>
    <source>
        <strain evidence="2 3">ET2</strain>
    </source>
</reference>
<dbReference type="GO" id="GO:0005737">
    <property type="term" value="C:cytoplasm"/>
    <property type="evidence" value="ECO:0007669"/>
    <property type="project" value="TreeGrafter"/>
</dbReference>
<sequence length="506" mass="57336">MDSYIIGSLSDEIKVNIDVIDGLLCQAPQVLSHGGAFTGKPDTQIYADETWVLKINSRRSFTSETVAERWCKLQIEREKEYQIYHPDRTWLMIHDENWLVANISPRLKPLHMFDFGTFSAEERVWAFSEIMRIYCEFTVRFDKRLDEGLSNFGCLQGKLWYLDDDIYAWDNFSSFSAMLANWLRKSDELGLDVQSWSLLGNSLWPRLRSYSSSADDVVHEALVDQFVGGDEALKQVFLAELRPSYRIEMAQAASGDFSPLEPIGLIADVHANLPAFEVVLAEFSRRGISQIMMLGDIVGYGPHPKACIALAKQHGVFCVRGNHDHYVAHNGDVRVASSSLAKWTLDWTLSQLDDMDKQWLGALPVRHRMPGWMAVHGSPIDKTFFNGYVYNMTAEKNLDHLRTIDIPICLHGHSHIQGVYAMKNRMVQPYICSERVNLSDFSASLVCPGSVGQPRMGVAQAEGAVFYPDSLDLELFSLPYDIEKVAADMESFDFPAKAIERLREGR</sequence>
<comment type="caution">
    <text evidence="2">The sequence shown here is derived from an EMBL/GenBank/DDBJ whole genome shotgun (WGS) entry which is preliminary data.</text>
</comment>
<dbReference type="Proteomes" id="UP000231632">
    <property type="component" value="Unassembled WGS sequence"/>
</dbReference>
<evidence type="ECO:0000259" key="1">
    <source>
        <dbReference type="Pfam" id="PF00149"/>
    </source>
</evidence>
<evidence type="ECO:0000313" key="3">
    <source>
        <dbReference type="Proteomes" id="UP000231632"/>
    </source>
</evidence>
<protein>
    <submittedName>
        <fullName evidence="2">Phosphodiesterase</fullName>
    </submittedName>
</protein>
<dbReference type="SUPFAM" id="SSF56300">
    <property type="entry name" value="Metallo-dependent phosphatases"/>
    <property type="match status" value="1"/>
</dbReference>
<name>A0A1L8CLS5_9PROT</name>
<organism evidence="2 3">
    <name type="scientific">Mariprofundus micogutta</name>
    <dbReference type="NCBI Taxonomy" id="1921010"/>
    <lineage>
        <taxon>Bacteria</taxon>
        <taxon>Pseudomonadati</taxon>
        <taxon>Pseudomonadota</taxon>
        <taxon>Candidatius Mariprofundia</taxon>
        <taxon>Mariprofundales</taxon>
        <taxon>Mariprofundaceae</taxon>
        <taxon>Mariprofundus</taxon>
    </lineage>
</organism>
<dbReference type="Gene3D" id="3.60.21.10">
    <property type="match status" value="1"/>
</dbReference>
<dbReference type="STRING" id="1921010.MMIC_P0820"/>
<keyword evidence="3" id="KW-1185">Reference proteome</keyword>
<evidence type="ECO:0000313" key="2">
    <source>
        <dbReference type="EMBL" id="GAV19862.1"/>
    </source>
</evidence>
<proteinExistence type="predicted"/>
<dbReference type="Pfam" id="PF00149">
    <property type="entry name" value="Metallophos"/>
    <property type="match status" value="1"/>
</dbReference>